<dbReference type="Gene3D" id="2.40.110.10">
    <property type="entry name" value="Butyryl-CoA Dehydrogenase, subunit A, domain 2"/>
    <property type="match status" value="1"/>
</dbReference>
<evidence type="ECO:0000256" key="6">
    <source>
        <dbReference type="ARBA" id="ARBA00023033"/>
    </source>
</evidence>
<dbReference type="InterPro" id="IPR006091">
    <property type="entry name" value="Acyl-CoA_Oxase/DH_mid-dom"/>
</dbReference>
<dbReference type="STRING" id="1424334.W822_17475"/>
<dbReference type="Pfam" id="PF02771">
    <property type="entry name" value="Acyl-CoA_dh_N"/>
    <property type="match status" value="1"/>
</dbReference>
<dbReference type="PANTHER" id="PTHR43884:SF12">
    <property type="entry name" value="ISOVALERYL-COA DEHYDROGENASE, MITOCHONDRIAL-RELATED"/>
    <property type="match status" value="1"/>
</dbReference>
<keyword evidence="18" id="KW-1185">Reference proteome</keyword>
<keyword evidence="3" id="KW-0288">FMN</keyword>
<dbReference type="PANTHER" id="PTHR43884">
    <property type="entry name" value="ACYL-COA DEHYDROGENASE"/>
    <property type="match status" value="1"/>
</dbReference>
<comment type="subcellular location">
    <subcellularLocation>
        <location evidence="1">Cytoplasm</location>
    </subcellularLocation>
</comment>
<comment type="catalytic activity">
    <reaction evidence="13">
        <text>dibenzothiophene + 2 FMNH2 + 2 O2 = dibenzothiophene 5,5-dioxide + 2 FMN + 2 H2O + 2 H(+)</text>
        <dbReference type="Rhea" id="RHEA:49072"/>
        <dbReference type="ChEBI" id="CHEBI:15377"/>
        <dbReference type="ChEBI" id="CHEBI:15378"/>
        <dbReference type="ChEBI" id="CHEBI:15379"/>
        <dbReference type="ChEBI" id="CHEBI:23681"/>
        <dbReference type="ChEBI" id="CHEBI:57618"/>
        <dbReference type="ChEBI" id="CHEBI:58210"/>
        <dbReference type="ChEBI" id="CHEBI:90356"/>
        <dbReference type="EC" id="1.14.14.21"/>
    </reaction>
</comment>
<evidence type="ECO:0000256" key="11">
    <source>
        <dbReference type="ARBA" id="ARBA00047859"/>
    </source>
</evidence>
<gene>
    <name evidence="17" type="ORF">W822_17475</name>
</gene>
<dbReference type="InterPro" id="IPR037069">
    <property type="entry name" value="AcylCoA_DH/ox_N_sf"/>
</dbReference>
<proteinExistence type="inferred from homology"/>
<protein>
    <recommendedName>
        <fullName evidence="10">Dibenzothiophene monooxygenase</fullName>
        <ecNumber evidence="9">1.14.14.21</ecNumber>
    </recommendedName>
</protein>
<evidence type="ECO:0000259" key="16">
    <source>
        <dbReference type="Pfam" id="PF08028"/>
    </source>
</evidence>
<dbReference type="InterPro" id="IPR013107">
    <property type="entry name" value="Acyl-CoA_DH_C"/>
</dbReference>
<dbReference type="SUPFAM" id="SSF47203">
    <property type="entry name" value="Acyl-CoA dehydrogenase C-terminal domain-like"/>
    <property type="match status" value="1"/>
</dbReference>
<dbReference type="GO" id="GO:0050660">
    <property type="term" value="F:flavin adenine dinucleotide binding"/>
    <property type="evidence" value="ECO:0007669"/>
    <property type="project" value="InterPro"/>
</dbReference>
<keyword evidence="2" id="KW-0285">Flavoprotein</keyword>
<dbReference type="InterPro" id="IPR009100">
    <property type="entry name" value="AcylCoA_DH/oxidase_NM_dom_sf"/>
</dbReference>
<dbReference type="GO" id="GO:0004497">
    <property type="term" value="F:monooxygenase activity"/>
    <property type="evidence" value="ECO:0007669"/>
    <property type="project" value="UniProtKB-KW"/>
</dbReference>
<evidence type="ECO:0000313" key="17">
    <source>
        <dbReference type="EMBL" id="ETF01071.1"/>
    </source>
</evidence>
<comment type="catalytic activity">
    <reaction evidence="12">
        <text>dibenzothiophene 5-oxide + FMNH2 + O2 = dibenzothiophene 5,5-dioxide + FMN + H2O + H(+)</text>
        <dbReference type="Rhea" id="RHEA:49080"/>
        <dbReference type="ChEBI" id="CHEBI:15377"/>
        <dbReference type="ChEBI" id="CHEBI:15378"/>
        <dbReference type="ChEBI" id="CHEBI:15379"/>
        <dbReference type="ChEBI" id="CHEBI:23683"/>
        <dbReference type="ChEBI" id="CHEBI:57618"/>
        <dbReference type="ChEBI" id="CHEBI:58210"/>
        <dbReference type="ChEBI" id="CHEBI:90356"/>
    </reaction>
</comment>
<name>V8QM97_9BURK</name>
<evidence type="ECO:0000256" key="4">
    <source>
        <dbReference type="ARBA" id="ARBA00022741"/>
    </source>
</evidence>
<evidence type="ECO:0000313" key="18">
    <source>
        <dbReference type="Proteomes" id="UP000018733"/>
    </source>
</evidence>
<dbReference type="GO" id="GO:0008470">
    <property type="term" value="F:3-methylbutanoyl-CoA dehydrogenase activity"/>
    <property type="evidence" value="ECO:0007669"/>
    <property type="project" value="TreeGrafter"/>
</dbReference>
<dbReference type="AlphaFoldDB" id="V8QM97"/>
<comment type="similarity">
    <text evidence="8">Belongs to the DszC flavin monooxygenase family.</text>
</comment>
<evidence type="ECO:0000256" key="1">
    <source>
        <dbReference type="ARBA" id="ARBA00004496"/>
    </source>
</evidence>
<keyword evidence="6" id="KW-0503">Monooxygenase</keyword>
<dbReference type="Proteomes" id="UP000018733">
    <property type="component" value="Unassembled WGS sequence"/>
</dbReference>
<dbReference type="RefSeq" id="WP_024006432.1">
    <property type="nucleotide sequence ID" value="NZ_KI650981.1"/>
</dbReference>
<dbReference type="InterPro" id="IPR036250">
    <property type="entry name" value="AcylCo_DH-like_C"/>
</dbReference>
<comment type="caution">
    <text evidence="17">The sequence shown here is derived from an EMBL/GenBank/DDBJ whole genome shotgun (WGS) entry which is preliminary data.</text>
</comment>
<reference evidence="17 18" key="1">
    <citation type="journal article" date="2014" name="Genome Announc.">
        <title>Draft Genome Sequence of Advenella kashmirensis Strain W13003, a Polycyclic Aromatic Hydrocarbon-Degrading Bacterium.</title>
        <authorList>
            <person name="Wang X."/>
            <person name="Jin D."/>
            <person name="Zhou L."/>
            <person name="Wu L."/>
            <person name="An W."/>
            <person name="Zhao L."/>
        </authorList>
    </citation>
    <scope>NUCLEOTIDE SEQUENCE [LARGE SCALE GENOMIC DNA]</scope>
    <source>
        <strain evidence="17 18">W13003</strain>
    </source>
</reference>
<dbReference type="OrthoDB" id="6184213at2"/>
<evidence type="ECO:0000256" key="3">
    <source>
        <dbReference type="ARBA" id="ARBA00022643"/>
    </source>
</evidence>
<evidence type="ECO:0000259" key="15">
    <source>
        <dbReference type="Pfam" id="PF02771"/>
    </source>
</evidence>
<dbReference type="GO" id="GO:0006552">
    <property type="term" value="P:L-leucine catabolic process"/>
    <property type="evidence" value="ECO:0007669"/>
    <property type="project" value="TreeGrafter"/>
</dbReference>
<dbReference type="PATRIC" id="fig|1424334.3.peg.3511"/>
<evidence type="ECO:0000259" key="14">
    <source>
        <dbReference type="Pfam" id="PF02770"/>
    </source>
</evidence>
<dbReference type="Gene3D" id="1.10.540.10">
    <property type="entry name" value="Acyl-CoA dehydrogenase/oxidase, N-terminal domain"/>
    <property type="match status" value="1"/>
</dbReference>
<dbReference type="Pfam" id="PF02770">
    <property type="entry name" value="Acyl-CoA_dh_M"/>
    <property type="match status" value="1"/>
</dbReference>
<dbReference type="GO" id="GO:0005737">
    <property type="term" value="C:cytoplasm"/>
    <property type="evidence" value="ECO:0007669"/>
    <property type="project" value="UniProtKB-SubCell"/>
</dbReference>
<comment type="catalytic activity">
    <reaction evidence="11">
        <text>dibenzothiophene + FMNH2 + O2 = dibenzothiophene 5-oxide + FMN + H2O + H(+)</text>
        <dbReference type="Rhea" id="RHEA:49076"/>
        <dbReference type="ChEBI" id="CHEBI:15377"/>
        <dbReference type="ChEBI" id="CHEBI:15378"/>
        <dbReference type="ChEBI" id="CHEBI:15379"/>
        <dbReference type="ChEBI" id="CHEBI:23681"/>
        <dbReference type="ChEBI" id="CHEBI:23683"/>
        <dbReference type="ChEBI" id="CHEBI:57618"/>
        <dbReference type="ChEBI" id="CHEBI:58210"/>
    </reaction>
</comment>
<dbReference type="PIRSF" id="PIRSF016578">
    <property type="entry name" value="HsaA"/>
    <property type="match status" value="1"/>
</dbReference>
<feature type="domain" description="Acyl-CoA dehydrogenase/oxidase N-terminal" evidence="15">
    <location>
        <begin position="34"/>
        <end position="123"/>
    </location>
</feature>
<dbReference type="InterPro" id="IPR013786">
    <property type="entry name" value="AcylCoA_DH/ox_N"/>
</dbReference>
<organism evidence="17 18">
    <name type="scientific">Advenella kashmirensis W13003</name>
    <dbReference type="NCBI Taxonomy" id="1424334"/>
    <lineage>
        <taxon>Bacteria</taxon>
        <taxon>Pseudomonadati</taxon>
        <taxon>Pseudomonadota</taxon>
        <taxon>Betaproteobacteria</taxon>
        <taxon>Burkholderiales</taxon>
        <taxon>Alcaligenaceae</taxon>
    </lineage>
</organism>
<keyword evidence="4" id="KW-0547">Nucleotide-binding</keyword>
<evidence type="ECO:0000256" key="9">
    <source>
        <dbReference type="ARBA" id="ARBA00034328"/>
    </source>
</evidence>
<evidence type="ECO:0000256" key="13">
    <source>
        <dbReference type="ARBA" id="ARBA00049456"/>
    </source>
</evidence>
<evidence type="ECO:0000256" key="7">
    <source>
        <dbReference type="ARBA" id="ARBA00034307"/>
    </source>
</evidence>
<dbReference type="EMBL" id="AYXT01000012">
    <property type="protein sequence ID" value="ETF01071.1"/>
    <property type="molecule type" value="Genomic_DNA"/>
</dbReference>
<dbReference type="SUPFAM" id="SSF56645">
    <property type="entry name" value="Acyl-CoA dehydrogenase NM domain-like"/>
    <property type="match status" value="1"/>
</dbReference>
<dbReference type="InterPro" id="IPR046373">
    <property type="entry name" value="Acyl-CoA_Oxase/DH_mid-dom_sf"/>
</dbReference>
<dbReference type="EC" id="1.14.14.21" evidence="9"/>
<dbReference type="eggNOG" id="COG1960">
    <property type="taxonomic scope" value="Bacteria"/>
</dbReference>
<dbReference type="Gene3D" id="1.20.140.10">
    <property type="entry name" value="Butyryl-CoA Dehydrogenase, subunit A, domain 3"/>
    <property type="match status" value="1"/>
</dbReference>
<dbReference type="Pfam" id="PF08028">
    <property type="entry name" value="Acyl-CoA_dh_2"/>
    <property type="match status" value="1"/>
</dbReference>
<keyword evidence="5" id="KW-0560">Oxidoreductase</keyword>
<evidence type="ECO:0000256" key="2">
    <source>
        <dbReference type="ARBA" id="ARBA00022630"/>
    </source>
</evidence>
<evidence type="ECO:0000256" key="10">
    <source>
        <dbReference type="ARBA" id="ARBA00034345"/>
    </source>
</evidence>
<evidence type="ECO:0000256" key="8">
    <source>
        <dbReference type="ARBA" id="ARBA00034317"/>
    </source>
</evidence>
<evidence type="ECO:0000256" key="5">
    <source>
        <dbReference type="ARBA" id="ARBA00023002"/>
    </source>
</evidence>
<accession>V8QM97</accession>
<feature type="domain" description="Acyl-CoA dehydrogenase C-terminal" evidence="16">
    <location>
        <begin position="248"/>
        <end position="385"/>
    </location>
</feature>
<comment type="pathway">
    <text evidence="7">Sulfur metabolism; dibenzothiophene degradation.</text>
</comment>
<feature type="domain" description="Acyl-CoA oxidase/dehydrogenase middle" evidence="14">
    <location>
        <begin position="137"/>
        <end position="222"/>
    </location>
</feature>
<dbReference type="HOGENOM" id="CLU_018204_10_0_4"/>
<sequence length="411" mass="44503">MSTVDSLLPKPLAPAHEQRSDWCTMKDSLSACFAELASGAAQRDRERELPYQEIRKLIDLGFAAARVPREYGGASIGITEQVRLFSRLAQADPNIAQALQPHACGLEKIRIYGKPDQRAKYFSLVRQGAIITNASAERGGAVVGEIKVQLSRNADRWELSGDKHYCTGSLYASHFYILAQRDDGMRSIALVPRNRQGVEVMDDWDGMGQRTTASGTVRLRSVAVADDEQMLLPAPGTVRTYEGAYAQLLHAAIDSGIALAAFADACEYGRSRARPVPEAGVSRGSDDPYLQQAVGEMAALAHGAQAMVERAAVVLQSVVPDAIGEPATDTELGHASIIVAEAKIAATSACLRVSEMLFQVGGASATTRNWNFDRHWRNARTHTTHDPVAYKAKAVGNYYLNGVLPPINTKI</sequence>
<evidence type="ECO:0000256" key="12">
    <source>
        <dbReference type="ARBA" id="ARBA00048445"/>
    </source>
</evidence>